<dbReference type="GO" id="GO:0005524">
    <property type="term" value="F:ATP binding"/>
    <property type="evidence" value="ECO:0007669"/>
    <property type="project" value="UniProtKB-UniRule"/>
</dbReference>
<dbReference type="Pfam" id="PF03199">
    <property type="entry name" value="GSH_synthase"/>
    <property type="match status" value="1"/>
</dbReference>
<dbReference type="UniPathway" id="UPA00142">
    <property type="reaction ID" value="UER00210"/>
</dbReference>
<keyword evidence="7 9" id="KW-0067">ATP-binding</keyword>
<dbReference type="SUPFAM" id="SSF52440">
    <property type="entry name" value="PreATP-grasp domain"/>
    <property type="match status" value="1"/>
</dbReference>
<dbReference type="SUPFAM" id="SSF56059">
    <property type="entry name" value="Glutathione synthetase ATP-binding domain-like"/>
    <property type="match status" value="1"/>
</dbReference>
<evidence type="ECO:0000259" key="12">
    <source>
        <dbReference type="Pfam" id="PF03199"/>
    </source>
</evidence>
<dbReference type="Gene3D" id="3.40.50.1760">
    <property type="entry name" value="Glutathione synthase, substrate-binding domain superfamily, eukaryotic"/>
    <property type="match status" value="1"/>
</dbReference>
<feature type="binding site" evidence="11">
    <location>
        <position position="390"/>
    </location>
    <ligand>
        <name>Mg(2+)</name>
        <dbReference type="ChEBI" id="CHEBI:18420"/>
    </ligand>
</feature>
<feature type="binding site" evidence="10">
    <location>
        <position position="473"/>
    </location>
    <ligand>
        <name>ATP</name>
        <dbReference type="ChEBI" id="CHEBI:30616"/>
    </ligand>
</feature>
<feature type="binding site" evidence="10">
    <location>
        <position position="446"/>
    </location>
    <ligand>
        <name>ATP</name>
        <dbReference type="ChEBI" id="CHEBI:30616"/>
    </ligand>
</feature>
<evidence type="ECO:0000256" key="9">
    <source>
        <dbReference type="PIRNR" id="PIRNR001558"/>
    </source>
</evidence>
<comment type="caution">
    <text evidence="13">The sequence shown here is derived from an EMBL/GenBank/DDBJ whole genome shotgun (WGS) entry which is preliminary data.</text>
</comment>
<feature type="binding site" evidence="10">
    <location>
        <begin position="419"/>
        <end position="422"/>
    </location>
    <ligand>
        <name>ATP</name>
        <dbReference type="ChEBI" id="CHEBI:30616"/>
    </ligand>
</feature>
<evidence type="ECO:0000256" key="4">
    <source>
        <dbReference type="ARBA" id="ARBA00022684"/>
    </source>
</evidence>
<dbReference type="InterPro" id="IPR016185">
    <property type="entry name" value="PreATP-grasp_dom_sf"/>
</dbReference>
<dbReference type="Pfam" id="PF03917">
    <property type="entry name" value="GSH_synth_ATP"/>
    <property type="match status" value="1"/>
</dbReference>
<evidence type="ECO:0000256" key="11">
    <source>
        <dbReference type="PIRSR" id="PIRSR001558-2"/>
    </source>
</evidence>
<evidence type="ECO:0000256" key="1">
    <source>
        <dbReference type="ARBA" id="ARBA00004965"/>
    </source>
</evidence>
<keyword evidence="4 9" id="KW-0317">Glutathione biosynthesis</keyword>
<dbReference type="GO" id="GO:0000287">
    <property type="term" value="F:magnesium ion binding"/>
    <property type="evidence" value="ECO:0007669"/>
    <property type="project" value="UniProtKB-UniRule"/>
</dbReference>
<feature type="binding site" evidence="10">
    <location>
        <position position="471"/>
    </location>
    <ligand>
        <name>substrate</name>
    </ligand>
</feature>
<dbReference type="InterPro" id="IPR014709">
    <property type="entry name" value="Glutathione_synthase_C_euk"/>
</dbReference>
<keyword evidence="6 9" id="KW-0547">Nucleotide-binding</keyword>
<evidence type="ECO:0000256" key="8">
    <source>
        <dbReference type="ARBA" id="ARBA00022842"/>
    </source>
</evidence>
<dbReference type="Gene3D" id="1.10.1080.10">
    <property type="entry name" value="Glutathione Synthetase, Chain A, domain 3"/>
    <property type="match status" value="1"/>
</dbReference>
<comment type="pathway">
    <text evidence="1 9">Sulfur metabolism; glutathione biosynthesis; glutathione from L-cysteine and L-glutamate: step 2/2.</text>
</comment>
<gene>
    <name evidence="13" type="ORF">PGLA1383_LOCUS28026</name>
</gene>
<keyword evidence="5 9" id="KW-0479">Metal-binding</keyword>
<dbReference type="Gene3D" id="3.30.1490.80">
    <property type="match status" value="1"/>
</dbReference>
<evidence type="ECO:0000256" key="6">
    <source>
        <dbReference type="ARBA" id="ARBA00022741"/>
    </source>
</evidence>
<feature type="binding site" evidence="11">
    <location>
        <position position="171"/>
    </location>
    <ligand>
        <name>Mg(2+)</name>
        <dbReference type="ChEBI" id="CHEBI:18420"/>
    </ligand>
</feature>
<name>A0A813FED7_POLGL</name>
<evidence type="ECO:0000313" key="14">
    <source>
        <dbReference type="Proteomes" id="UP000654075"/>
    </source>
</evidence>
<comment type="similarity">
    <text evidence="2 9">Belongs to the eukaryotic GSH synthase family.</text>
</comment>
<protein>
    <recommendedName>
        <fullName evidence="9">Glutathione synthetase</fullName>
        <shortName evidence="9">GSH-S</shortName>
        <ecNumber evidence="9">6.3.2.3</ecNumber>
    </recommendedName>
</protein>
<organism evidence="13 14">
    <name type="scientific">Polarella glacialis</name>
    <name type="common">Dinoflagellate</name>
    <dbReference type="NCBI Taxonomy" id="89957"/>
    <lineage>
        <taxon>Eukaryota</taxon>
        <taxon>Sar</taxon>
        <taxon>Alveolata</taxon>
        <taxon>Dinophyceae</taxon>
        <taxon>Suessiales</taxon>
        <taxon>Suessiaceae</taxon>
        <taxon>Polarella</taxon>
    </lineage>
</organism>
<evidence type="ECO:0000256" key="10">
    <source>
        <dbReference type="PIRSR" id="PIRSR001558-1"/>
    </source>
</evidence>
<feature type="domain" description="Glutathione synthase substrate-binding" evidence="12">
    <location>
        <begin position="268"/>
        <end position="325"/>
    </location>
</feature>
<feature type="binding site" evidence="10">
    <location>
        <position position="328"/>
    </location>
    <ligand>
        <name>ATP</name>
        <dbReference type="ChEBI" id="CHEBI:30616"/>
    </ligand>
</feature>
<evidence type="ECO:0000313" key="13">
    <source>
        <dbReference type="EMBL" id="CAE8610199.1"/>
    </source>
</evidence>
<accession>A0A813FED7</accession>
<proteinExistence type="inferred from homology"/>
<dbReference type="OrthoDB" id="2020073at2759"/>
<keyword evidence="8 9" id="KW-0460">Magnesium</keyword>
<feature type="binding site" evidence="10">
    <location>
        <position position="149"/>
    </location>
    <ligand>
        <name>substrate</name>
    </ligand>
</feature>
<dbReference type="PANTHER" id="PTHR11130:SF0">
    <property type="entry name" value="GLUTATHIONE SYNTHETASE"/>
    <property type="match status" value="1"/>
</dbReference>
<evidence type="ECO:0000256" key="5">
    <source>
        <dbReference type="ARBA" id="ARBA00022723"/>
    </source>
</evidence>
<keyword evidence="14" id="KW-1185">Reference proteome</keyword>
<dbReference type="GO" id="GO:0043295">
    <property type="term" value="F:glutathione binding"/>
    <property type="evidence" value="ECO:0007669"/>
    <property type="project" value="UniProtKB-UniRule"/>
</dbReference>
<keyword evidence="3 9" id="KW-0436">Ligase</keyword>
<dbReference type="Gene3D" id="3.30.470.20">
    <property type="entry name" value="ATP-grasp fold, B domain"/>
    <property type="match status" value="1"/>
</dbReference>
<evidence type="ECO:0000256" key="7">
    <source>
        <dbReference type="ARBA" id="ARBA00022840"/>
    </source>
</evidence>
<sequence>MAEAKRRKTGNAETEEVAVRLISQFLLAEERVKELTSKRELVDDVLAGAVARGVVMYPNPEAKSQAALVPISLLPTPFAADCYLQAVELGPTFHELMDKVACDLPWMRQVLHETGKMDAICGRLLGICERVYGSGGKEHCRDVRLNIMRNDFMLDTRSGLGGHPMKQIEINMIAASFSTHGQDLTETHRYVLTKYLPKSLGLTPGALAAALPTSRSAEGIAAAMAGAHFAYSGRRPLRSRPCVVLFVADEDEKNEKKPCAVERAAGDEQSSAKALVVDGREVSVAYFRSGYWPGQFSPLEGCWSAREAVEASEAVKCPSAPAQLAGMKKVQQTLCEPAELHRFLDADRARLLSQTFARQVDPSSSSADAQQAVSAAKSEPANWVLKPQVEGSGELFFDDDIPRVLGSRAQEQLAEFILMERIRPPVTPSAVLGPSGDVVVRSSVAELGIFGTFVADGQQVVRNEVVGHLLRSKGKHTNQGGVFVGNAVVDVPFLVPREIFWPSVAQQNGNHCNTHLQRELNGIR</sequence>
<dbReference type="GO" id="GO:0005829">
    <property type="term" value="C:cytosol"/>
    <property type="evidence" value="ECO:0007669"/>
    <property type="project" value="TreeGrafter"/>
</dbReference>
<dbReference type="Proteomes" id="UP000654075">
    <property type="component" value="Unassembled WGS sequence"/>
</dbReference>
<dbReference type="InterPro" id="IPR005615">
    <property type="entry name" value="Glutathione_synthase"/>
</dbReference>
<dbReference type="InterPro" id="IPR014042">
    <property type="entry name" value="Glutathione_synthase_a-hlx"/>
</dbReference>
<feature type="binding site" evidence="10">
    <location>
        <position position="169"/>
    </location>
    <ligand>
        <name>ATP</name>
        <dbReference type="ChEBI" id="CHEBI:30616"/>
    </ligand>
</feature>
<dbReference type="Gene3D" id="3.30.1490.50">
    <property type="match status" value="1"/>
</dbReference>
<dbReference type="InterPro" id="IPR004887">
    <property type="entry name" value="GSH_synth_subst-bd"/>
</dbReference>
<comment type="cofactor">
    <cofactor evidence="9 11">
        <name>Mg(2+)</name>
        <dbReference type="ChEBI" id="CHEBI:18420"/>
    </cofactor>
    <text evidence="9 11">Binds 1 Mg(2+) ion per subunit.</text>
</comment>
<evidence type="ECO:0000256" key="2">
    <source>
        <dbReference type="ARBA" id="ARBA00010385"/>
    </source>
</evidence>
<reference evidence="13" key="1">
    <citation type="submission" date="2021-02" db="EMBL/GenBank/DDBJ databases">
        <authorList>
            <person name="Dougan E. K."/>
            <person name="Rhodes N."/>
            <person name="Thang M."/>
            <person name="Chan C."/>
        </authorList>
    </citation>
    <scope>NUCLEOTIDE SEQUENCE</scope>
</reference>
<dbReference type="AlphaFoldDB" id="A0A813FED7"/>
<dbReference type="PANTHER" id="PTHR11130">
    <property type="entry name" value="GLUTATHIONE SYNTHETASE"/>
    <property type="match status" value="1"/>
</dbReference>
<dbReference type="GO" id="GO:0004363">
    <property type="term" value="F:glutathione synthase activity"/>
    <property type="evidence" value="ECO:0007669"/>
    <property type="project" value="UniProtKB-UniRule"/>
</dbReference>
<dbReference type="EC" id="6.3.2.3" evidence="9"/>
<comment type="catalytic activity">
    <reaction evidence="9">
        <text>gamma-L-glutamyl-L-cysteine + glycine + ATP = glutathione + ADP + phosphate + H(+)</text>
        <dbReference type="Rhea" id="RHEA:13557"/>
        <dbReference type="ChEBI" id="CHEBI:15378"/>
        <dbReference type="ChEBI" id="CHEBI:30616"/>
        <dbReference type="ChEBI" id="CHEBI:43474"/>
        <dbReference type="ChEBI" id="CHEBI:57305"/>
        <dbReference type="ChEBI" id="CHEBI:57925"/>
        <dbReference type="ChEBI" id="CHEBI:58173"/>
        <dbReference type="ChEBI" id="CHEBI:456216"/>
        <dbReference type="EC" id="6.3.2.3"/>
    </reaction>
</comment>
<dbReference type="EMBL" id="CAJNNV010024571">
    <property type="protein sequence ID" value="CAE8610199.1"/>
    <property type="molecule type" value="Genomic_DNA"/>
</dbReference>
<feature type="binding site" evidence="11">
    <location>
        <position position="169"/>
    </location>
    <ligand>
        <name>Mg(2+)</name>
        <dbReference type="ChEBI" id="CHEBI:18420"/>
    </ligand>
</feature>
<evidence type="ECO:0000256" key="3">
    <source>
        <dbReference type="ARBA" id="ARBA00022598"/>
    </source>
</evidence>
<dbReference type="InterPro" id="IPR037013">
    <property type="entry name" value="GSH-S_sub-bd_sf"/>
</dbReference>
<dbReference type="InterPro" id="IPR014049">
    <property type="entry name" value="Glutathione_synthase_N_euk"/>
</dbReference>
<dbReference type="PIRSF" id="PIRSF001558">
    <property type="entry name" value="GSHase"/>
    <property type="match status" value="1"/>
</dbReference>